<keyword evidence="1" id="KW-0812">Transmembrane</keyword>
<dbReference type="OrthoDB" id="678770at2"/>
<name>A0A2N3HMD2_9FLAO</name>
<dbReference type="AlphaFoldDB" id="A0A2N3HMD2"/>
<dbReference type="RefSeq" id="WP_106658808.1">
    <property type="nucleotide sequence ID" value="NZ_PJEO01000015.1"/>
</dbReference>
<sequence length="130" mass="14806">METTAKHIELLYDKVKEYTETSLELYKLNAIDVTADVVSSLVSRIAIALVFSLFTLFVNIAISLLIGNLLGAYYLGFLIVSGFYLVITIIFYFFNDRLIKAPITDLVIEKLLKSRKPEFIESNTEENEEL</sequence>
<organism evidence="2 3">
    <name type="scientific">Confluentibacter flavum</name>
    <dbReference type="NCBI Taxonomy" id="1909700"/>
    <lineage>
        <taxon>Bacteria</taxon>
        <taxon>Pseudomonadati</taxon>
        <taxon>Bacteroidota</taxon>
        <taxon>Flavobacteriia</taxon>
        <taxon>Flavobacteriales</taxon>
        <taxon>Flavobacteriaceae</taxon>
        <taxon>Confluentibacter</taxon>
    </lineage>
</organism>
<keyword evidence="1" id="KW-1133">Transmembrane helix</keyword>
<gene>
    <name evidence="2" type="ORF">CSW08_04970</name>
</gene>
<evidence type="ECO:0000313" key="2">
    <source>
        <dbReference type="EMBL" id="PKQ46097.1"/>
    </source>
</evidence>
<evidence type="ECO:0000313" key="3">
    <source>
        <dbReference type="Proteomes" id="UP000233435"/>
    </source>
</evidence>
<accession>A0A2N3HMD2</accession>
<comment type="caution">
    <text evidence="2">The sequence shown here is derived from an EMBL/GenBank/DDBJ whole genome shotgun (WGS) entry which is preliminary data.</text>
</comment>
<dbReference type="EMBL" id="PJEO01000015">
    <property type="protein sequence ID" value="PKQ46097.1"/>
    <property type="molecule type" value="Genomic_DNA"/>
</dbReference>
<feature type="transmembrane region" description="Helical" evidence="1">
    <location>
        <begin position="45"/>
        <end position="66"/>
    </location>
</feature>
<feature type="transmembrane region" description="Helical" evidence="1">
    <location>
        <begin position="72"/>
        <end position="94"/>
    </location>
</feature>
<evidence type="ECO:0008006" key="4">
    <source>
        <dbReference type="Google" id="ProtNLM"/>
    </source>
</evidence>
<proteinExistence type="predicted"/>
<dbReference type="Proteomes" id="UP000233435">
    <property type="component" value="Unassembled WGS sequence"/>
</dbReference>
<evidence type="ECO:0000256" key="1">
    <source>
        <dbReference type="SAM" id="Phobius"/>
    </source>
</evidence>
<keyword evidence="1" id="KW-0472">Membrane</keyword>
<reference evidence="2 3" key="1">
    <citation type="submission" date="2017-12" db="EMBL/GenBank/DDBJ databases">
        <title>Confluentibacter flavum sp. nov., isolated from the saline lake.</title>
        <authorList>
            <person name="Yu L."/>
        </authorList>
    </citation>
    <scope>NUCLEOTIDE SEQUENCE [LARGE SCALE GENOMIC DNA]</scope>
    <source>
        <strain evidence="2 3">3B</strain>
    </source>
</reference>
<protein>
    <recommendedName>
        <fullName evidence="4">Phage holin family protein</fullName>
    </recommendedName>
</protein>
<keyword evidence="3" id="KW-1185">Reference proteome</keyword>